<evidence type="ECO:0000313" key="2">
    <source>
        <dbReference type="Proteomes" id="UP000550501"/>
    </source>
</evidence>
<gene>
    <name evidence="1" type="ORF">FHR72_004112</name>
</gene>
<dbReference type="AlphaFoldDB" id="A0A839QK33"/>
<organism evidence="1 2">
    <name type="scientific">Mycolicibacterium iranicum</name>
    <name type="common">Mycobacterium iranicum</name>
    <dbReference type="NCBI Taxonomy" id="912594"/>
    <lineage>
        <taxon>Bacteria</taxon>
        <taxon>Bacillati</taxon>
        <taxon>Actinomycetota</taxon>
        <taxon>Actinomycetes</taxon>
        <taxon>Mycobacteriales</taxon>
        <taxon>Mycobacteriaceae</taxon>
        <taxon>Mycolicibacterium</taxon>
    </lineage>
</organism>
<comment type="caution">
    <text evidence="1">The sequence shown here is derived from an EMBL/GenBank/DDBJ whole genome shotgun (WGS) entry which is preliminary data.</text>
</comment>
<reference evidence="1 2" key="1">
    <citation type="submission" date="2020-08" db="EMBL/GenBank/DDBJ databases">
        <title>The Agave Microbiome: Exploring the role of microbial communities in plant adaptations to desert environments.</title>
        <authorList>
            <person name="Partida-Martinez L.P."/>
        </authorList>
    </citation>
    <scope>NUCLEOTIDE SEQUENCE [LARGE SCALE GENOMIC DNA]</scope>
    <source>
        <strain evidence="1 2">AT2.18</strain>
    </source>
</reference>
<dbReference type="Proteomes" id="UP000550501">
    <property type="component" value="Unassembled WGS sequence"/>
</dbReference>
<accession>A0A839QK33</accession>
<proteinExistence type="predicted"/>
<dbReference type="EMBL" id="JACHVU010000010">
    <property type="protein sequence ID" value="MBB2992611.1"/>
    <property type="molecule type" value="Genomic_DNA"/>
</dbReference>
<name>A0A839QK33_MYCIR</name>
<sequence>MTGIDPRPGANVLVGGGMVGPQRQADVVLLTKYVWLHAG</sequence>
<evidence type="ECO:0000313" key="1">
    <source>
        <dbReference type="EMBL" id="MBB2992611.1"/>
    </source>
</evidence>
<protein>
    <submittedName>
        <fullName evidence="1">Uncharacterized protein</fullName>
    </submittedName>
</protein>
<keyword evidence="2" id="KW-1185">Reference proteome</keyword>